<dbReference type="InterPro" id="IPR016039">
    <property type="entry name" value="Thiolase-like"/>
</dbReference>
<protein>
    <submittedName>
        <fullName evidence="3">Beta-ketoacyl synthase, N-terminal domain</fullName>
    </submittedName>
</protein>
<proteinExistence type="predicted"/>
<gene>
    <name evidence="3" type="ORF">LV75_006266</name>
</gene>
<organism evidence="3 4">
    <name type="scientific">Actinokineospora diospyrosa</name>
    <dbReference type="NCBI Taxonomy" id="103728"/>
    <lineage>
        <taxon>Bacteria</taxon>
        <taxon>Bacillati</taxon>
        <taxon>Actinomycetota</taxon>
        <taxon>Actinomycetes</taxon>
        <taxon>Pseudonocardiales</taxon>
        <taxon>Pseudonocardiaceae</taxon>
        <taxon>Actinokineospora</taxon>
    </lineage>
</organism>
<sequence>MTTTTDTALSIVDLSDLSDLDLSTVELEVLAEARWPGADPSAQPAPLPGFVSSSFAPLIAQAADDCLSQVHGSAPAPAERGDRTAVVVVSVRGDLGTSTAVAAAVDAGKRMPPILFFQSVVNSAAGRVAVTWGLRGPVVCTSPVADPVADAVAVADLLIADEAADEVLLVLVEQGAEEARALLLGRAAAPLTGTAPTSTALTGTAPTGTASTGAAPTNEQRSSQ</sequence>
<evidence type="ECO:0000313" key="3">
    <source>
        <dbReference type="EMBL" id="MCP2273735.1"/>
    </source>
</evidence>
<dbReference type="Proteomes" id="UP001205185">
    <property type="component" value="Unassembled WGS sequence"/>
</dbReference>
<dbReference type="InterPro" id="IPR014030">
    <property type="entry name" value="Ketoacyl_synth_N"/>
</dbReference>
<dbReference type="Pfam" id="PF13723">
    <property type="entry name" value="Ketoacyl-synt_2"/>
    <property type="match status" value="1"/>
</dbReference>
<evidence type="ECO:0000259" key="2">
    <source>
        <dbReference type="Pfam" id="PF13723"/>
    </source>
</evidence>
<dbReference type="SUPFAM" id="SSF53901">
    <property type="entry name" value="Thiolase-like"/>
    <property type="match status" value="1"/>
</dbReference>
<dbReference type="Gene3D" id="3.40.47.10">
    <property type="match status" value="1"/>
</dbReference>
<evidence type="ECO:0000313" key="4">
    <source>
        <dbReference type="Proteomes" id="UP001205185"/>
    </source>
</evidence>
<feature type="compositionally biased region" description="Low complexity" evidence="1">
    <location>
        <begin position="194"/>
        <end position="217"/>
    </location>
</feature>
<feature type="domain" description="Beta-ketoacyl synthase-like N-terminal" evidence="2">
    <location>
        <begin position="78"/>
        <end position="178"/>
    </location>
</feature>
<comment type="caution">
    <text evidence="3">The sequence shown here is derived from an EMBL/GenBank/DDBJ whole genome shotgun (WGS) entry which is preliminary data.</text>
</comment>
<reference evidence="3 4" key="1">
    <citation type="submission" date="2022-06" db="EMBL/GenBank/DDBJ databases">
        <title>Genomic Encyclopedia of Archaeal and Bacterial Type Strains, Phase II (KMG-II): from individual species to whole genera.</title>
        <authorList>
            <person name="Goeker M."/>
        </authorList>
    </citation>
    <scope>NUCLEOTIDE SEQUENCE [LARGE SCALE GENOMIC DNA]</scope>
    <source>
        <strain evidence="3 4">DSM 44255</strain>
    </source>
</reference>
<accession>A0ABT1IM39</accession>
<dbReference type="RefSeq" id="WP_253890924.1">
    <property type="nucleotide sequence ID" value="NZ_BAAAVB010000017.1"/>
</dbReference>
<feature type="region of interest" description="Disordered" evidence="1">
    <location>
        <begin position="194"/>
        <end position="224"/>
    </location>
</feature>
<evidence type="ECO:0000256" key="1">
    <source>
        <dbReference type="SAM" id="MobiDB-lite"/>
    </source>
</evidence>
<dbReference type="EMBL" id="JAMTCO010000018">
    <property type="protein sequence ID" value="MCP2273735.1"/>
    <property type="molecule type" value="Genomic_DNA"/>
</dbReference>
<keyword evidence="4" id="KW-1185">Reference proteome</keyword>
<name>A0ABT1IM39_9PSEU</name>